<feature type="region of interest" description="Disordered" evidence="1">
    <location>
        <begin position="53"/>
        <end position="113"/>
    </location>
</feature>
<gene>
    <name evidence="2" type="ORF">SEPMUDRAFT_110814</name>
</gene>
<dbReference type="RefSeq" id="XP_016757426.1">
    <property type="nucleotide sequence ID" value="XM_016900876.1"/>
</dbReference>
<accession>N1QDB3</accession>
<proteinExistence type="predicted"/>
<protein>
    <submittedName>
        <fullName evidence="2">Uncharacterized protein</fullName>
    </submittedName>
</protein>
<keyword evidence="3" id="KW-1185">Reference proteome</keyword>
<feature type="compositionally biased region" description="Basic and acidic residues" evidence="1">
    <location>
        <begin position="81"/>
        <end position="113"/>
    </location>
</feature>
<dbReference type="OMA" id="FQSCRVL"/>
<organism evidence="2 3">
    <name type="scientific">Sphaerulina musiva (strain SO2202)</name>
    <name type="common">Poplar stem canker fungus</name>
    <name type="synonym">Septoria musiva</name>
    <dbReference type="NCBI Taxonomy" id="692275"/>
    <lineage>
        <taxon>Eukaryota</taxon>
        <taxon>Fungi</taxon>
        <taxon>Dikarya</taxon>
        <taxon>Ascomycota</taxon>
        <taxon>Pezizomycotina</taxon>
        <taxon>Dothideomycetes</taxon>
        <taxon>Dothideomycetidae</taxon>
        <taxon>Mycosphaerellales</taxon>
        <taxon>Mycosphaerellaceae</taxon>
        <taxon>Sphaerulina</taxon>
    </lineage>
</organism>
<dbReference type="eggNOG" id="ENOG502SEH2">
    <property type="taxonomic scope" value="Eukaryota"/>
</dbReference>
<evidence type="ECO:0000313" key="2">
    <source>
        <dbReference type="EMBL" id="EMF09305.1"/>
    </source>
</evidence>
<name>N1QDB3_SPHMS</name>
<evidence type="ECO:0000256" key="1">
    <source>
        <dbReference type="SAM" id="MobiDB-lite"/>
    </source>
</evidence>
<evidence type="ECO:0000313" key="3">
    <source>
        <dbReference type="Proteomes" id="UP000016931"/>
    </source>
</evidence>
<dbReference type="HOGENOM" id="CLU_121514_4_1_1"/>
<sequence length="113" mass="12251">MSAFRMALQPTASAFRALPTSLSRRTFHSGRIVFAGKETSIGNEDPAARKAEIEKAKQAQLKGQKQGTNEWDASIASESESIAKADRGELKADKASIKELQDESAKAAEKSRK</sequence>
<dbReference type="EMBL" id="KB456269">
    <property type="protein sequence ID" value="EMF09305.1"/>
    <property type="molecule type" value="Genomic_DNA"/>
</dbReference>
<dbReference type="GeneID" id="27898013"/>
<dbReference type="OrthoDB" id="529205at2759"/>
<feature type="compositionally biased region" description="Low complexity" evidence="1">
    <location>
        <begin position="58"/>
        <end position="80"/>
    </location>
</feature>
<dbReference type="Proteomes" id="UP000016931">
    <property type="component" value="Unassembled WGS sequence"/>
</dbReference>
<reference evidence="2 3" key="1">
    <citation type="journal article" date="2012" name="PLoS Pathog.">
        <title>Diverse lifestyles and strategies of plant pathogenesis encoded in the genomes of eighteen Dothideomycetes fungi.</title>
        <authorList>
            <person name="Ohm R.A."/>
            <person name="Feau N."/>
            <person name="Henrissat B."/>
            <person name="Schoch C.L."/>
            <person name="Horwitz B.A."/>
            <person name="Barry K.W."/>
            <person name="Condon B.J."/>
            <person name="Copeland A.C."/>
            <person name="Dhillon B."/>
            <person name="Glaser F."/>
            <person name="Hesse C.N."/>
            <person name="Kosti I."/>
            <person name="LaButti K."/>
            <person name="Lindquist E.A."/>
            <person name="Lucas S."/>
            <person name="Salamov A.A."/>
            <person name="Bradshaw R.E."/>
            <person name="Ciuffetti L."/>
            <person name="Hamelin R.C."/>
            <person name="Kema G.H.J."/>
            <person name="Lawrence C."/>
            <person name="Scott J.A."/>
            <person name="Spatafora J.W."/>
            <person name="Turgeon B.G."/>
            <person name="de Wit P.J.G.M."/>
            <person name="Zhong S."/>
            <person name="Goodwin S.B."/>
            <person name="Grigoriev I.V."/>
        </authorList>
    </citation>
    <scope>NUCLEOTIDE SEQUENCE [LARGE SCALE GENOMIC DNA]</scope>
    <source>
        <strain evidence="2 3">SO2202</strain>
    </source>
</reference>
<dbReference type="AlphaFoldDB" id="N1QDB3"/>